<feature type="compositionally biased region" description="Polar residues" evidence="2">
    <location>
        <begin position="150"/>
        <end position="184"/>
    </location>
</feature>
<dbReference type="EMBL" id="RRYP01009750">
    <property type="protein sequence ID" value="TNV78848.1"/>
    <property type="molecule type" value="Genomic_DNA"/>
</dbReference>
<feature type="region of interest" description="Disordered" evidence="2">
    <location>
        <begin position="150"/>
        <end position="186"/>
    </location>
</feature>
<dbReference type="AlphaFoldDB" id="A0A8J8NP28"/>
<gene>
    <name evidence="3" type="ORF">FGO68_gene2363</name>
</gene>
<feature type="compositionally biased region" description="Basic residues" evidence="2">
    <location>
        <begin position="1"/>
        <end position="14"/>
    </location>
</feature>
<sequence length="275" mass="31061">MDKTTKKPSSKSKTRGPQDKKKVKSDSAKKAAKADNDLEGFSPGADDTFEQDAITQAIQKDQQLEPVPKPKKKKKKQGGAGEAEDESGKKDQGFSIEDINEIEKKMEDKIQAFQMKMREIDRQKIQPITLQLIQKYSFTRKFRSQLLSPSLQANSGEASETASTAFDDTQSEVSDSRPQSSASSLIDHYTQADPNLAEKMIYLRTIRLDFLDLGPKVENLEIFEHLENLYLQHNKLNEIGHGLMHNKKLIFLALANNQIKHFEGLGHLKQLAFLM</sequence>
<comment type="caution">
    <text evidence="3">The sequence shown here is derived from an EMBL/GenBank/DDBJ whole genome shotgun (WGS) entry which is preliminary data.</text>
</comment>
<dbReference type="InterPro" id="IPR032675">
    <property type="entry name" value="LRR_dom_sf"/>
</dbReference>
<feature type="coiled-coil region" evidence="1">
    <location>
        <begin position="96"/>
        <end position="123"/>
    </location>
</feature>
<keyword evidence="4" id="KW-1185">Reference proteome</keyword>
<protein>
    <submittedName>
        <fullName evidence="3">Uncharacterized protein</fullName>
    </submittedName>
</protein>
<feature type="region of interest" description="Disordered" evidence="2">
    <location>
        <begin position="1"/>
        <end position="96"/>
    </location>
</feature>
<feature type="compositionally biased region" description="Basic and acidic residues" evidence="2">
    <location>
        <begin position="16"/>
        <end position="36"/>
    </location>
</feature>
<keyword evidence="1" id="KW-0175">Coiled coil</keyword>
<proteinExistence type="predicted"/>
<dbReference type="Proteomes" id="UP000785679">
    <property type="component" value="Unassembled WGS sequence"/>
</dbReference>
<accession>A0A8J8NP28</accession>
<dbReference type="OrthoDB" id="306805at2759"/>
<reference evidence="3" key="1">
    <citation type="submission" date="2019-06" db="EMBL/GenBank/DDBJ databases">
        <authorList>
            <person name="Zheng W."/>
        </authorList>
    </citation>
    <scope>NUCLEOTIDE SEQUENCE</scope>
    <source>
        <strain evidence="3">QDHG01</strain>
    </source>
</reference>
<dbReference type="Gene3D" id="3.80.10.10">
    <property type="entry name" value="Ribonuclease Inhibitor"/>
    <property type="match status" value="1"/>
</dbReference>
<dbReference type="InterPro" id="IPR001611">
    <property type="entry name" value="Leu-rich_rpt"/>
</dbReference>
<evidence type="ECO:0000256" key="2">
    <source>
        <dbReference type="SAM" id="MobiDB-lite"/>
    </source>
</evidence>
<evidence type="ECO:0000256" key="1">
    <source>
        <dbReference type="SAM" id="Coils"/>
    </source>
</evidence>
<dbReference type="SUPFAM" id="SSF52058">
    <property type="entry name" value="L domain-like"/>
    <property type="match status" value="1"/>
</dbReference>
<dbReference type="PROSITE" id="PS51450">
    <property type="entry name" value="LRR"/>
    <property type="match status" value="1"/>
</dbReference>
<name>A0A8J8NP28_HALGN</name>
<evidence type="ECO:0000313" key="3">
    <source>
        <dbReference type="EMBL" id="TNV78848.1"/>
    </source>
</evidence>
<organism evidence="3 4">
    <name type="scientific">Halteria grandinella</name>
    <dbReference type="NCBI Taxonomy" id="5974"/>
    <lineage>
        <taxon>Eukaryota</taxon>
        <taxon>Sar</taxon>
        <taxon>Alveolata</taxon>
        <taxon>Ciliophora</taxon>
        <taxon>Intramacronucleata</taxon>
        <taxon>Spirotrichea</taxon>
        <taxon>Stichotrichia</taxon>
        <taxon>Sporadotrichida</taxon>
        <taxon>Halteriidae</taxon>
        <taxon>Halteria</taxon>
    </lineage>
</organism>
<evidence type="ECO:0000313" key="4">
    <source>
        <dbReference type="Proteomes" id="UP000785679"/>
    </source>
</evidence>